<dbReference type="Pfam" id="PF00126">
    <property type="entry name" value="HTH_1"/>
    <property type="match status" value="1"/>
</dbReference>
<dbReference type="Proteomes" id="UP001201273">
    <property type="component" value="Unassembled WGS sequence"/>
</dbReference>
<comment type="similarity">
    <text evidence="1">Belongs to the LysR transcriptional regulatory family.</text>
</comment>
<dbReference type="InterPro" id="IPR058163">
    <property type="entry name" value="LysR-type_TF_proteobact-type"/>
</dbReference>
<reference evidence="6 7" key="1">
    <citation type="journal article" date="2022" name="Environ. Microbiol. Rep.">
        <title>Eco-phylogenetic analyses reveal divergent evolution of vitamin B12 metabolism in the marine bacterial family 'Psychromonadaceae'.</title>
        <authorList>
            <person name="Jin X."/>
            <person name="Yang Y."/>
            <person name="Cao H."/>
            <person name="Gao B."/>
            <person name="Zhao Z."/>
        </authorList>
    </citation>
    <scope>NUCLEOTIDE SEQUENCE [LARGE SCALE GENOMIC DNA]</scope>
    <source>
        <strain evidence="6 7">MKS20</strain>
    </source>
</reference>
<dbReference type="SUPFAM" id="SSF53850">
    <property type="entry name" value="Periplasmic binding protein-like II"/>
    <property type="match status" value="1"/>
</dbReference>
<dbReference type="InterPro" id="IPR005119">
    <property type="entry name" value="LysR_subst-bd"/>
</dbReference>
<evidence type="ECO:0000256" key="1">
    <source>
        <dbReference type="ARBA" id="ARBA00009437"/>
    </source>
</evidence>
<evidence type="ECO:0000256" key="3">
    <source>
        <dbReference type="ARBA" id="ARBA00023125"/>
    </source>
</evidence>
<dbReference type="CDD" id="cd08422">
    <property type="entry name" value="PBP2_CrgA_like"/>
    <property type="match status" value="1"/>
</dbReference>
<evidence type="ECO:0000259" key="5">
    <source>
        <dbReference type="PROSITE" id="PS50931"/>
    </source>
</evidence>
<feature type="domain" description="HTH lysR-type" evidence="5">
    <location>
        <begin position="12"/>
        <end position="63"/>
    </location>
</feature>
<evidence type="ECO:0000256" key="2">
    <source>
        <dbReference type="ARBA" id="ARBA00023015"/>
    </source>
</evidence>
<proteinExistence type="inferred from homology"/>
<dbReference type="Pfam" id="PF03466">
    <property type="entry name" value="LysR_substrate"/>
    <property type="match status" value="1"/>
</dbReference>
<dbReference type="PANTHER" id="PTHR30537:SF5">
    <property type="entry name" value="HTH-TYPE TRANSCRIPTIONAL ACTIVATOR TTDR-RELATED"/>
    <property type="match status" value="1"/>
</dbReference>
<keyword evidence="2" id="KW-0805">Transcription regulation</keyword>
<sequence length="298" mass="33890">MQKAHKRFERYHLFSEVAETLNFAKAAENLGISRSYLSTQINTLEKELAVSLLIRTTRHVKLTAAGHQVLQKMRQINASVANLEKGLNQVTTDVTGQISITAPMLFSQRYLLPLCARFQQQYPGITFDLNIGYQNENLASSRFDFAIRATNTPPENMVAKKLLSYQHICCASPEYLAKNGRPVTPLDLTHHSCLSDPNLTRWHFEQQNNQYDVDTHGTLQINDNMLLIQAALQGQGIIKLPDFLLNPLISQDQLIQVLPEFTTLSRDIYLLFPHQANRSAKLRAFIEHVSQFWQGGQE</sequence>
<name>A0ABS8WDW4_9GAMM</name>
<organism evidence="6 7">
    <name type="scientific">Motilimonas cestriensis</name>
    <dbReference type="NCBI Taxonomy" id="2742685"/>
    <lineage>
        <taxon>Bacteria</taxon>
        <taxon>Pseudomonadati</taxon>
        <taxon>Pseudomonadota</taxon>
        <taxon>Gammaproteobacteria</taxon>
        <taxon>Alteromonadales</taxon>
        <taxon>Alteromonadales genera incertae sedis</taxon>
        <taxon>Motilimonas</taxon>
    </lineage>
</organism>
<dbReference type="InterPro" id="IPR036390">
    <property type="entry name" value="WH_DNA-bd_sf"/>
</dbReference>
<keyword evidence="4" id="KW-0804">Transcription</keyword>
<dbReference type="InterPro" id="IPR000847">
    <property type="entry name" value="LysR_HTH_N"/>
</dbReference>
<keyword evidence="3" id="KW-0238">DNA-binding</keyword>
<dbReference type="SUPFAM" id="SSF46785">
    <property type="entry name" value="Winged helix' DNA-binding domain"/>
    <property type="match status" value="1"/>
</dbReference>
<evidence type="ECO:0000256" key="4">
    <source>
        <dbReference type="ARBA" id="ARBA00023163"/>
    </source>
</evidence>
<dbReference type="PROSITE" id="PS50931">
    <property type="entry name" value="HTH_LYSR"/>
    <property type="match status" value="1"/>
</dbReference>
<accession>A0ABS8WDW4</accession>
<dbReference type="EMBL" id="JAIMJA010000019">
    <property type="protein sequence ID" value="MCE2596445.1"/>
    <property type="molecule type" value="Genomic_DNA"/>
</dbReference>
<evidence type="ECO:0000313" key="6">
    <source>
        <dbReference type="EMBL" id="MCE2596445.1"/>
    </source>
</evidence>
<keyword evidence="7" id="KW-1185">Reference proteome</keyword>
<dbReference type="RefSeq" id="WP_233054083.1">
    <property type="nucleotide sequence ID" value="NZ_JAIMJA010000019.1"/>
</dbReference>
<dbReference type="Gene3D" id="1.10.10.10">
    <property type="entry name" value="Winged helix-like DNA-binding domain superfamily/Winged helix DNA-binding domain"/>
    <property type="match status" value="1"/>
</dbReference>
<dbReference type="InterPro" id="IPR036388">
    <property type="entry name" value="WH-like_DNA-bd_sf"/>
</dbReference>
<dbReference type="Gene3D" id="3.40.190.290">
    <property type="match status" value="1"/>
</dbReference>
<comment type="caution">
    <text evidence="6">The sequence shown here is derived from an EMBL/GenBank/DDBJ whole genome shotgun (WGS) entry which is preliminary data.</text>
</comment>
<protein>
    <submittedName>
        <fullName evidence="6">LysR family transcriptional regulator</fullName>
    </submittedName>
</protein>
<evidence type="ECO:0000313" key="7">
    <source>
        <dbReference type="Proteomes" id="UP001201273"/>
    </source>
</evidence>
<gene>
    <name evidence="6" type="ORF">K6Y31_16740</name>
</gene>
<dbReference type="PANTHER" id="PTHR30537">
    <property type="entry name" value="HTH-TYPE TRANSCRIPTIONAL REGULATOR"/>
    <property type="match status" value="1"/>
</dbReference>